<dbReference type="GO" id="GO:0046524">
    <property type="term" value="F:sucrose-phosphate synthase activity"/>
    <property type="evidence" value="ECO:0007669"/>
    <property type="project" value="UniProtKB-EC"/>
</dbReference>
<dbReference type="Gene3D" id="3.90.1070.10">
    <property type="match status" value="1"/>
</dbReference>
<evidence type="ECO:0000256" key="5">
    <source>
        <dbReference type="ARBA" id="ARBA00047471"/>
    </source>
</evidence>
<dbReference type="Pfam" id="PF13439">
    <property type="entry name" value="Glyco_transf_4"/>
    <property type="match status" value="1"/>
</dbReference>
<dbReference type="AlphaFoldDB" id="A0A450RV35"/>
<dbReference type="Gene3D" id="3.40.50.2000">
    <property type="entry name" value="Glycogen Phosphorylase B"/>
    <property type="match status" value="2"/>
</dbReference>
<accession>A0A450RV35</accession>
<evidence type="ECO:0000256" key="2">
    <source>
        <dbReference type="ARBA" id="ARBA00012536"/>
    </source>
</evidence>
<evidence type="ECO:0000313" key="9">
    <source>
        <dbReference type="EMBL" id="VFJ42895.1"/>
    </source>
</evidence>
<keyword evidence="3" id="KW-0328">Glycosyltransferase</keyword>
<feature type="domain" description="Glycosyl transferase family 1" evidence="6">
    <location>
        <begin position="251"/>
        <end position="425"/>
    </location>
</feature>
<dbReference type="InterPro" id="IPR028098">
    <property type="entry name" value="Glyco_trans_4-like_N"/>
</dbReference>
<evidence type="ECO:0000256" key="3">
    <source>
        <dbReference type="ARBA" id="ARBA00022676"/>
    </source>
</evidence>
<evidence type="ECO:0000259" key="7">
    <source>
        <dbReference type="Pfam" id="PF05116"/>
    </source>
</evidence>
<evidence type="ECO:0000259" key="8">
    <source>
        <dbReference type="Pfam" id="PF13439"/>
    </source>
</evidence>
<reference evidence="9" key="1">
    <citation type="submission" date="2019-02" db="EMBL/GenBank/DDBJ databases">
        <authorList>
            <person name="Gruber-Vodicka R. H."/>
            <person name="Seah K. B. B."/>
        </authorList>
    </citation>
    <scope>NUCLEOTIDE SEQUENCE</scope>
    <source>
        <strain evidence="9">BECK_DK47</strain>
    </source>
</reference>
<dbReference type="InterPro" id="IPR012821">
    <property type="entry name" value="Sucrose_P_synth_Pase-like_dom"/>
</dbReference>
<organism evidence="9">
    <name type="scientific">Candidatus Kentrum sp. DK</name>
    <dbReference type="NCBI Taxonomy" id="2126562"/>
    <lineage>
        <taxon>Bacteria</taxon>
        <taxon>Pseudomonadati</taxon>
        <taxon>Pseudomonadota</taxon>
        <taxon>Gammaproteobacteria</taxon>
        <taxon>Candidatus Kentrum</taxon>
    </lineage>
</organism>
<evidence type="ECO:0000259" key="6">
    <source>
        <dbReference type="Pfam" id="PF00534"/>
    </source>
</evidence>
<dbReference type="PANTHER" id="PTHR46039">
    <property type="entry name" value="SUCROSE-PHOSPHATE SYNTHASE 3-RELATED"/>
    <property type="match status" value="1"/>
</dbReference>
<gene>
    <name evidence="9" type="ORF">BECKDK2373B_GA0170837_100342</name>
</gene>
<dbReference type="SUPFAM" id="SSF56784">
    <property type="entry name" value="HAD-like"/>
    <property type="match status" value="1"/>
</dbReference>
<dbReference type="Pfam" id="PF00534">
    <property type="entry name" value="Glycos_transf_1"/>
    <property type="match status" value="1"/>
</dbReference>
<evidence type="ECO:0000256" key="1">
    <source>
        <dbReference type="ARBA" id="ARBA00006530"/>
    </source>
</evidence>
<dbReference type="InterPro" id="IPR006380">
    <property type="entry name" value="SPP-like_dom"/>
</dbReference>
<comment type="catalytic activity">
    <reaction evidence="5">
        <text>beta-D-fructose 6-phosphate + UDP-alpha-D-glucose = sucrose 6(F)-phosphate + UDP + H(+)</text>
        <dbReference type="Rhea" id="RHEA:22172"/>
        <dbReference type="ChEBI" id="CHEBI:15378"/>
        <dbReference type="ChEBI" id="CHEBI:57634"/>
        <dbReference type="ChEBI" id="CHEBI:57723"/>
        <dbReference type="ChEBI" id="CHEBI:58223"/>
        <dbReference type="ChEBI" id="CHEBI:58885"/>
        <dbReference type="EC" id="2.4.1.14"/>
    </reaction>
</comment>
<name>A0A450RV35_9GAMM</name>
<dbReference type="PANTHER" id="PTHR46039:SF5">
    <property type="entry name" value="SUCROSE-PHOSPHATE SYNTHASE 3-RELATED"/>
    <property type="match status" value="1"/>
</dbReference>
<feature type="domain" description="Sucrose phosphatase-like" evidence="7">
    <location>
        <begin position="471"/>
        <end position="709"/>
    </location>
</feature>
<feature type="domain" description="Glycosyltransferase subfamily 4-like N-terminal" evidence="8">
    <location>
        <begin position="34"/>
        <end position="230"/>
    </location>
</feature>
<dbReference type="NCBIfam" id="TIGR02472">
    <property type="entry name" value="sucr_P_syn_N"/>
    <property type="match status" value="1"/>
</dbReference>
<dbReference type="InterPro" id="IPR044161">
    <property type="entry name" value="SPS"/>
</dbReference>
<dbReference type="EC" id="2.4.1.14" evidence="2"/>
<dbReference type="SUPFAM" id="SSF53756">
    <property type="entry name" value="UDP-Glycosyltransferase/glycogen phosphorylase"/>
    <property type="match status" value="1"/>
</dbReference>
<dbReference type="EMBL" id="CAADEX010000003">
    <property type="protein sequence ID" value="VFJ42895.1"/>
    <property type="molecule type" value="Genomic_DNA"/>
</dbReference>
<dbReference type="InterPro" id="IPR001296">
    <property type="entry name" value="Glyco_trans_1"/>
</dbReference>
<evidence type="ECO:0000256" key="4">
    <source>
        <dbReference type="ARBA" id="ARBA00022679"/>
    </source>
</evidence>
<dbReference type="Pfam" id="PF05116">
    <property type="entry name" value="S6PP"/>
    <property type="match status" value="1"/>
</dbReference>
<keyword evidence="4" id="KW-0808">Transferase</keyword>
<dbReference type="InterPro" id="IPR036412">
    <property type="entry name" value="HAD-like_sf"/>
</dbReference>
<dbReference type="InterPro" id="IPR023214">
    <property type="entry name" value="HAD_sf"/>
</dbReference>
<dbReference type="InterPro" id="IPR012822">
    <property type="entry name" value="SucroseP_synth_GlycoTrfase_dom"/>
</dbReference>
<proteinExistence type="inferred from homology"/>
<comment type="similarity">
    <text evidence="1">Belongs to the glycosyltransferase 1 family.</text>
</comment>
<dbReference type="Gene3D" id="3.40.50.1000">
    <property type="entry name" value="HAD superfamily/HAD-like"/>
    <property type="match status" value="1"/>
</dbReference>
<protein>
    <recommendedName>
        <fullName evidence="2">sucrose-phosphate synthase</fullName>
        <ecNumber evidence="2">2.4.1.14</ecNumber>
    </recommendedName>
</protein>
<sequence length="717" mass="80497">MTKQKQNKLYIALISVHGLIRGTDLELGRDPDTGGQTLYVVELARALNAHPDVERVDLFTRRIVDTAIDADYAEPEESLGEKARIVRVDAGPEGYIRKEELWDHMDAFADNMLNYFREIDRTPDIVHSHYADAGYIGVRIARQLGIPQVHTGHSLGRVKRRRSLASGLSLDEIESRYQMTRRVEAEEETLATASLVVVSTENEIEEQYWLYDHYQPGKMSVVPPGTDLTRFYPPTGEENDTPLAGDIARFLRDPEKPMILAVSRADERKNIAALVQAYGESPDLREMANLVIAIGSRDDIRDLDAAAQAVWMELLVLIDLYDLYGRIAYPKHLRSEELPLIYRIATASEGVFVNPALTEPFGLTLIEAAASGIPIVATEDGGPTDIIGNCENGRLIDPLNTEAIADAIRDVLADKTNWRRLADNGLKGVEAYYSWHAHVESYLERLHSLPAPEQLAASELPKRHPLLFHDRALIVDLDCALLGEDREGLDALLELVRKHKRHIGLGMVTVHDIQHVRKLLKQHRILNPDVLISNMGTNIHYYAPKFLADTAWDEHIEYQWSPRALRRILKNIAGISLCPRKEQHPFKLRYTFDAERAPSLEDLTRTLRHEGESASVFHSDPSHIEVIPARASKGLAVRYFADRWGIPLEKILVAGGSASDEDMIRGNTLGSVIANPNAEGLSHLAELEGVYFSREPHARGILEAMAHYDFFGECRIP</sequence>
<dbReference type="NCBIfam" id="TIGR02471">
    <property type="entry name" value="sucr_syn_bact_C"/>
    <property type="match status" value="1"/>
</dbReference>
<dbReference type="CDD" id="cd03800">
    <property type="entry name" value="GT4_sucrose_synthase"/>
    <property type="match status" value="1"/>
</dbReference>